<gene>
    <name evidence="1" type="ORF">SAMN05444338_11589</name>
</gene>
<keyword evidence="2" id="KW-1185">Reference proteome</keyword>
<dbReference type="AlphaFoldDB" id="A0A1H3ER99"/>
<dbReference type="EMBL" id="FNMV01000015">
    <property type="protein sequence ID" value="SDX80494.1"/>
    <property type="molecule type" value="Genomic_DNA"/>
</dbReference>
<reference evidence="2" key="1">
    <citation type="submission" date="2016-10" db="EMBL/GenBank/DDBJ databases">
        <authorList>
            <person name="Varghese N."/>
            <person name="Submissions S."/>
        </authorList>
    </citation>
    <scope>NUCLEOTIDE SEQUENCE [LARGE SCALE GENOMIC DNA]</scope>
    <source>
        <strain evidence="2">DSM 15718</strain>
    </source>
</reference>
<dbReference type="PROSITE" id="PS51257">
    <property type="entry name" value="PROKAR_LIPOPROTEIN"/>
    <property type="match status" value="1"/>
</dbReference>
<dbReference type="Proteomes" id="UP000198569">
    <property type="component" value="Unassembled WGS sequence"/>
</dbReference>
<sequence>MNKFKLCLILFACIFVLSCQDKSVKGSKMKFSYLQFLEKYPKGLTKHFPEEKELKSDYVSQYTYLSKYSASQLIVKQKESKAKIDSLISVSRKIIYSDTSYYIVNKYLRDSNILSITNNYKQFKTQIEHQGAVPLPNFYDVSDFDENSYNLLNRSYVIYLIEAEPKHCCSEKFHQGAWHMPNGWKDGFSRGYAINLKDDSVIYWLVIW</sequence>
<organism evidence="1 2">
    <name type="scientific">Flavobacterium degerlachei</name>
    <dbReference type="NCBI Taxonomy" id="229203"/>
    <lineage>
        <taxon>Bacteria</taxon>
        <taxon>Pseudomonadati</taxon>
        <taxon>Bacteroidota</taxon>
        <taxon>Flavobacteriia</taxon>
        <taxon>Flavobacteriales</taxon>
        <taxon>Flavobacteriaceae</taxon>
        <taxon>Flavobacterium</taxon>
    </lineage>
</organism>
<proteinExistence type="predicted"/>
<evidence type="ECO:0000313" key="2">
    <source>
        <dbReference type="Proteomes" id="UP000198569"/>
    </source>
</evidence>
<protein>
    <submittedName>
        <fullName evidence="1">Uncharacterized protein</fullName>
    </submittedName>
</protein>
<accession>A0A1H3ER99</accession>
<evidence type="ECO:0000313" key="1">
    <source>
        <dbReference type="EMBL" id="SDX80494.1"/>
    </source>
</evidence>
<name>A0A1H3ER99_9FLAO</name>